<organism evidence="3 4">
    <name type="scientific">Hericium alpestre</name>
    <dbReference type="NCBI Taxonomy" id="135208"/>
    <lineage>
        <taxon>Eukaryota</taxon>
        <taxon>Fungi</taxon>
        <taxon>Dikarya</taxon>
        <taxon>Basidiomycota</taxon>
        <taxon>Agaricomycotina</taxon>
        <taxon>Agaricomycetes</taxon>
        <taxon>Russulales</taxon>
        <taxon>Hericiaceae</taxon>
        <taxon>Hericium</taxon>
    </lineage>
</organism>
<dbReference type="Proteomes" id="UP000298061">
    <property type="component" value="Unassembled WGS sequence"/>
</dbReference>
<feature type="region of interest" description="Disordered" evidence="2">
    <location>
        <begin position="31"/>
        <end position="183"/>
    </location>
</feature>
<accession>A0A4Z0A3L2</accession>
<name>A0A4Z0A3L2_9AGAM</name>
<evidence type="ECO:0000256" key="2">
    <source>
        <dbReference type="SAM" id="MobiDB-lite"/>
    </source>
</evidence>
<keyword evidence="4" id="KW-1185">Reference proteome</keyword>
<gene>
    <name evidence="3" type="ORF">EWM64_g2400</name>
</gene>
<keyword evidence="1" id="KW-0175">Coiled coil</keyword>
<evidence type="ECO:0000256" key="1">
    <source>
        <dbReference type="SAM" id="Coils"/>
    </source>
</evidence>
<sequence length="293" mass="32080">MNDDIINTPSRHPFNRRPSIRSILNSILQPAPSVARSGEVQVNSAPGAPRGRKRKARDEDAEVAGEGGSAPLSAPSSRQMVLRTRKGNGKARDEDTGAAEEGSPAPQWVPSPPEPGQEQFERIPARLKGKGKARDEATGAAAGSSSAATTSAPLPQGQHKVQDKAKRDKNAENASNQREVLRKEHVELNEQLPDEYQDKRYPTAPLLGATRGAIRYISALEKQLETERNRHQEEANLLTDHIRAYMLRLEGTVNERDTLRSEREGMVQELAQLKRKVDDAKCSDCDSALTSAT</sequence>
<feature type="coiled-coil region" evidence="1">
    <location>
        <begin position="217"/>
        <end position="283"/>
    </location>
</feature>
<reference evidence="3 4" key="1">
    <citation type="submission" date="2019-02" db="EMBL/GenBank/DDBJ databases">
        <title>Genome sequencing of the rare red list fungi Hericium alpestre (H. flagellum).</title>
        <authorList>
            <person name="Buettner E."/>
            <person name="Kellner H."/>
        </authorList>
    </citation>
    <scope>NUCLEOTIDE SEQUENCE [LARGE SCALE GENOMIC DNA]</scope>
    <source>
        <strain evidence="3 4">DSM 108284</strain>
    </source>
</reference>
<feature type="compositionally biased region" description="Low complexity" evidence="2">
    <location>
        <begin position="138"/>
        <end position="152"/>
    </location>
</feature>
<evidence type="ECO:0000313" key="4">
    <source>
        <dbReference type="Proteomes" id="UP000298061"/>
    </source>
</evidence>
<dbReference type="AlphaFoldDB" id="A0A4Z0A3L2"/>
<dbReference type="EMBL" id="SFCI01000192">
    <property type="protein sequence ID" value="TFY81612.1"/>
    <property type="molecule type" value="Genomic_DNA"/>
</dbReference>
<evidence type="ECO:0000313" key="3">
    <source>
        <dbReference type="EMBL" id="TFY81612.1"/>
    </source>
</evidence>
<protein>
    <submittedName>
        <fullName evidence="3">Uncharacterized protein</fullName>
    </submittedName>
</protein>
<comment type="caution">
    <text evidence="3">The sequence shown here is derived from an EMBL/GenBank/DDBJ whole genome shotgun (WGS) entry which is preliminary data.</text>
</comment>
<proteinExistence type="predicted"/>
<feature type="compositionally biased region" description="Basic and acidic residues" evidence="2">
    <location>
        <begin position="160"/>
        <end position="171"/>
    </location>
</feature>